<evidence type="ECO:0000256" key="1">
    <source>
        <dbReference type="SAM" id="MobiDB-lite"/>
    </source>
</evidence>
<protein>
    <submittedName>
        <fullName evidence="2">Uncharacterized protein</fullName>
    </submittedName>
</protein>
<dbReference type="Proteomes" id="UP000324022">
    <property type="component" value="Unassembled WGS sequence"/>
</dbReference>
<dbReference type="AlphaFoldDB" id="A0A5C3EPM3"/>
<proteinExistence type="predicted"/>
<organism evidence="2 3">
    <name type="scientific">Ustilago trichophora</name>
    <dbReference type="NCBI Taxonomy" id="86804"/>
    <lineage>
        <taxon>Eukaryota</taxon>
        <taxon>Fungi</taxon>
        <taxon>Dikarya</taxon>
        <taxon>Basidiomycota</taxon>
        <taxon>Ustilaginomycotina</taxon>
        <taxon>Ustilaginomycetes</taxon>
        <taxon>Ustilaginales</taxon>
        <taxon>Ustilaginaceae</taxon>
        <taxon>Ustilago</taxon>
    </lineage>
</organism>
<gene>
    <name evidence="2" type="ORF">UTRI_02582</name>
</gene>
<sequence length="585" mass="64226">MSTLLFSTGFRNYDFYPPHPDSGMLGLLLGRCTKHYTAIVVEWAEIHQARALVVAPDQYAQIRQANSALTIETMSASLRNVNSELDLPLQTGSRYGYMKRGGETRALPGTSSESEAPCDCQHPRPQPARPLVKNGEGNLVAGSPYHVSVTGSGPSMSLDILQVASYNKRHSRAARDHALSPVGIADARAITLANDAFKLLIAYINGRLNLYPPVLQLLQAQPFEEAQTKWVCSNLTTLAKCNYRTDKVQEMVDAFSEHFGIVRLHATTFYDRMTEVINCKTELGGHGRATSAPALLYGSAALLLADICNNPPVTSEPDDQATLWDIQYSEIMCFLAMAHADSSNNIVRARRIVPTVRTDVRRLLPESKRLDRWKAFTSAGDKTRSKFADRMAGGARPTGQVLDEDLANLDCVMRPIDSAVHLSYLKDPTWTVFALETVTASAGENDKVHEGKGKGKAGHFDASFLALHSSEYVMPKTSITLRGKPLDNTLGGPPLLPGADPEAEMDPAANLPCTSFSRLVITRAAYRATDEEVELCFCFATPAQAFVAWCTYPQWQHIILLSEPRVVINAQCGRDHPSSPDRNHE</sequence>
<reference evidence="2 3" key="1">
    <citation type="submission" date="2018-03" db="EMBL/GenBank/DDBJ databases">
        <authorList>
            <person name="Guldener U."/>
        </authorList>
    </citation>
    <scope>NUCLEOTIDE SEQUENCE [LARGE SCALE GENOMIC DNA]</scope>
    <source>
        <strain evidence="2 3">NBRC100155</strain>
    </source>
</reference>
<evidence type="ECO:0000313" key="3">
    <source>
        <dbReference type="Proteomes" id="UP000324022"/>
    </source>
</evidence>
<dbReference type="EMBL" id="OOIN01000043">
    <property type="protein sequence ID" value="SPO32025.1"/>
    <property type="molecule type" value="Genomic_DNA"/>
</dbReference>
<evidence type="ECO:0000313" key="2">
    <source>
        <dbReference type="EMBL" id="SPO32025.1"/>
    </source>
</evidence>
<keyword evidence="3" id="KW-1185">Reference proteome</keyword>
<accession>A0A5C3EPM3</accession>
<feature type="region of interest" description="Disordered" evidence="1">
    <location>
        <begin position="98"/>
        <end position="135"/>
    </location>
</feature>
<name>A0A5C3EPM3_9BASI</name>